<dbReference type="OrthoDB" id="1296498at2759"/>
<accession>A0A484N614</accession>
<protein>
    <submittedName>
        <fullName evidence="1">Uncharacterized protein</fullName>
    </submittedName>
</protein>
<keyword evidence="2" id="KW-1185">Reference proteome</keyword>
<evidence type="ECO:0000313" key="2">
    <source>
        <dbReference type="Proteomes" id="UP000595140"/>
    </source>
</evidence>
<dbReference type="AlphaFoldDB" id="A0A484N614"/>
<evidence type="ECO:0000313" key="1">
    <source>
        <dbReference type="EMBL" id="VFQ96542.1"/>
    </source>
</evidence>
<dbReference type="EMBL" id="OOIL02006049">
    <property type="protein sequence ID" value="VFQ96542.1"/>
    <property type="molecule type" value="Genomic_DNA"/>
</dbReference>
<gene>
    <name evidence="1" type="ORF">CCAM_LOCUS38318</name>
</gene>
<reference evidence="1 2" key="1">
    <citation type="submission" date="2018-04" db="EMBL/GenBank/DDBJ databases">
        <authorList>
            <person name="Vogel A."/>
        </authorList>
    </citation>
    <scope>NUCLEOTIDE SEQUENCE [LARGE SCALE GENOMIC DNA]</scope>
</reference>
<proteinExistence type="predicted"/>
<dbReference type="PANTHER" id="PTHR46250:SF15">
    <property type="entry name" value="OS01G0523800 PROTEIN"/>
    <property type="match status" value="1"/>
</dbReference>
<sequence length="221" mass="24609">MMKSIDEKHTIAVEKSVYDEYCKIHPNCRNLYGVPFPYLNEMESIYGKDYATGKSAEGFVEAVENLEKEATVPLSLESSDEDVTADGSSTPPLKKVKIEQNMKRGRKGIDTAKGSQTSEFIKFENFADNINVHLSAMANAMKRAEDRETEVHDREMELAKMSDKVLDELLALEGITTDEALAAAEVFLAQPHKLTLFFKCSSALRTRYVKGLLGESQGGRS</sequence>
<dbReference type="PANTHER" id="PTHR46250">
    <property type="entry name" value="MYB/SANT-LIKE DNA-BINDING DOMAIN PROTEIN-RELATED"/>
    <property type="match status" value="1"/>
</dbReference>
<name>A0A484N614_9ASTE</name>
<organism evidence="1 2">
    <name type="scientific">Cuscuta campestris</name>
    <dbReference type="NCBI Taxonomy" id="132261"/>
    <lineage>
        <taxon>Eukaryota</taxon>
        <taxon>Viridiplantae</taxon>
        <taxon>Streptophyta</taxon>
        <taxon>Embryophyta</taxon>
        <taxon>Tracheophyta</taxon>
        <taxon>Spermatophyta</taxon>
        <taxon>Magnoliopsida</taxon>
        <taxon>eudicotyledons</taxon>
        <taxon>Gunneridae</taxon>
        <taxon>Pentapetalae</taxon>
        <taxon>asterids</taxon>
        <taxon>lamiids</taxon>
        <taxon>Solanales</taxon>
        <taxon>Convolvulaceae</taxon>
        <taxon>Cuscuteae</taxon>
        <taxon>Cuscuta</taxon>
        <taxon>Cuscuta subgen. Grammica</taxon>
        <taxon>Cuscuta sect. Cleistogrammica</taxon>
    </lineage>
</organism>
<dbReference type="Proteomes" id="UP000595140">
    <property type="component" value="Unassembled WGS sequence"/>
</dbReference>